<evidence type="ECO:0000256" key="3">
    <source>
        <dbReference type="ARBA" id="ARBA00022748"/>
    </source>
</evidence>
<dbReference type="PANTHER" id="PTHR31566:SF0">
    <property type="entry name" value="CYTOCHROME C BIOGENESIS PROTEIN CCS1, CHLOROPLASTIC"/>
    <property type="match status" value="1"/>
</dbReference>
<dbReference type="OrthoDB" id="9770923at2"/>
<evidence type="ECO:0000259" key="7">
    <source>
        <dbReference type="Pfam" id="PF05140"/>
    </source>
</evidence>
<dbReference type="EMBL" id="QPGB01000006">
    <property type="protein sequence ID" value="RCS56689.1"/>
    <property type="molecule type" value="Genomic_DNA"/>
</dbReference>
<dbReference type="GO" id="GO:0016020">
    <property type="term" value="C:membrane"/>
    <property type="evidence" value="ECO:0007669"/>
    <property type="project" value="UniProtKB-SubCell"/>
</dbReference>
<evidence type="ECO:0000256" key="6">
    <source>
        <dbReference type="SAM" id="Phobius"/>
    </source>
</evidence>
<evidence type="ECO:0000313" key="8">
    <source>
        <dbReference type="EMBL" id="RCS56689.1"/>
    </source>
</evidence>
<evidence type="ECO:0000256" key="2">
    <source>
        <dbReference type="ARBA" id="ARBA00022692"/>
    </source>
</evidence>
<keyword evidence="2 6" id="KW-0812">Transmembrane</keyword>
<proteinExistence type="predicted"/>
<keyword evidence="3" id="KW-0201">Cytochrome c-type biogenesis</keyword>
<keyword evidence="5 6" id="KW-0472">Membrane</keyword>
<evidence type="ECO:0000313" key="9">
    <source>
        <dbReference type="Proteomes" id="UP000252357"/>
    </source>
</evidence>
<dbReference type="PANTHER" id="PTHR31566">
    <property type="entry name" value="CYTOCHROME C BIOGENESIS PROTEIN CCS1, CHLOROPLASTIC"/>
    <property type="match status" value="1"/>
</dbReference>
<protein>
    <submittedName>
        <fullName evidence="8">Cytochrome c biogenesis protein ResB</fullName>
    </submittedName>
</protein>
<dbReference type="InterPro" id="IPR023494">
    <property type="entry name" value="Cyt_c_bgen_Ccs1/CcsB/ResB"/>
</dbReference>
<keyword evidence="4 6" id="KW-1133">Transmembrane helix</keyword>
<comment type="subcellular location">
    <subcellularLocation>
        <location evidence="1">Membrane</location>
        <topology evidence="1">Multi-pass membrane protein</topology>
    </subcellularLocation>
</comment>
<gene>
    <name evidence="8" type="ORF">DU000_11600</name>
</gene>
<feature type="domain" description="ResB-like" evidence="7">
    <location>
        <begin position="1"/>
        <end position="689"/>
    </location>
</feature>
<comment type="caution">
    <text evidence="8">The sequence shown here is derived from an EMBL/GenBank/DDBJ whole genome shotgun (WGS) entry which is preliminary data.</text>
</comment>
<accession>A0A368L0T4</accession>
<organism evidence="8 9">
    <name type="scientific">Parvibium lacunae</name>
    <dbReference type="NCBI Taxonomy" id="1888893"/>
    <lineage>
        <taxon>Bacteria</taxon>
        <taxon>Pseudomonadati</taxon>
        <taxon>Pseudomonadota</taxon>
        <taxon>Betaproteobacteria</taxon>
        <taxon>Burkholderiales</taxon>
        <taxon>Alcaligenaceae</taxon>
        <taxon>Parvibium</taxon>
    </lineage>
</organism>
<dbReference type="InterPro" id="IPR007816">
    <property type="entry name" value="ResB-like_domain"/>
</dbReference>
<feature type="transmembrane region" description="Helical" evidence="6">
    <location>
        <begin position="162"/>
        <end position="180"/>
    </location>
</feature>
<reference evidence="8 9" key="1">
    <citation type="journal article" date="2018" name="Int. J. Syst. Evol. Microbiol.">
        <title>Parvibium lacunae gen. nov., sp. nov., a new member of the family Alcaligenaceae isolated from a freshwater pond.</title>
        <authorList>
            <person name="Chen W.M."/>
            <person name="Xie P.B."/>
            <person name="Hsu M.Y."/>
            <person name="Sheu S.Y."/>
        </authorList>
    </citation>
    <scope>NUCLEOTIDE SEQUENCE [LARGE SCALE GENOMIC DNA]</scope>
    <source>
        <strain evidence="8 9">KMB9</strain>
    </source>
</reference>
<evidence type="ECO:0000256" key="1">
    <source>
        <dbReference type="ARBA" id="ARBA00004141"/>
    </source>
</evidence>
<sequence>MRFAIASLTLIAIASIVGTVMKQNEPTPNYINQFGEFWYAIFDALSLYTVYTSTWFIAVLFLLILSTSLCILRNAPKMVKDALAWRDTLREGSLRAFGHHTEGNSSQPPAQLAQTLGQWLQAKGYRVKISERPSPVADAAGTEPAPPAAILLAAKRGATNRFGYIFAHSAIVLMGVGYLFDTDIPVKVQAWLFNKQPIQGAERISEVPESGRLSARNPSFRGNSLVPENGSTDVTIVSLREGLLVQELPFTLTLKKFRIDYYSTGMPKLFASDVELLDKLSGERIQRTIEVNKPLIHRGIAIYQANFDDGGSRLTLRAYPMQGAGQQTLTLSGTVGQVIPLSQQQGKPYQLELTGFRPINVEKIDPEVNPEDSAVTGQSRGLRAQLGSAAKTANDKHLRNIGPSIQYKLRDAAGQAIEFHNYMLPVQMEGAVVYLAGLRQNPNDAFRYLRIPADPQGGLDEFMRLRAAVANPALRELAARQFAQNASRFFPAERASAGEATTQLTQSALNLLTTFAGANTALRQASTEPQSGLQAVAELVERTIPAAEQPRMVEVLLKMLEGSMWELWQVARQADRLPAVSADETNGLFLRRALNAVSDSLLYAAPVYFQLTDFDHVQASGFQMTRSPGKPWVYLGCLLLVLGVFAMFYVRERRLWILVKPVMSSAETASEALLAFSAARRGLDFEDEFVQIRQDFAQLLAVKETHGSDH</sequence>
<dbReference type="Pfam" id="PF05140">
    <property type="entry name" value="ResB"/>
    <property type="match status" value="1"/>
</dbReference>
<keyword evidence="9" id="KW-1185">Reference proteome</keyword>
<dbReference type="AlphaFoldDB" id="A0A368L0T4"/>
<feature type="transmembrane region" description="Helical" evidence="6">
    <location>
        <begin position="46"/>
        <end position="72"/>
    </location>
</feature>
<dbReference type="GO" id="GO:0017004">
    <property type="term" value="P:cytochrome complex assembly"/>
    <property type="evidence" value="ECO:0007669"/>
    <property type="project" value="UniProtKB-KW"/>
</dbReference>
<evidence type="ECO:0000256" key="5">
    <source>
        <dbReference type="ARBA" id="ARBA00023136"/>
    </source>
</evidence>
<feature type="transmembrane region" description="Helical" evidence="6">
    <location>
        <begin position="632"/>
        <end position="650"/>
    </location>
</feature>
<dbReference type="Proteomes" id="UP000252357">
    <property type="component" value="Unassembled WGS sequence"/>
</dbReference>
<name>A0A368L0T4_9BURK</name>
<evidence type="ECO:0000256" key="4">
    <source>
        <dbReference type="ARBA" id="ARBA00022989"/>
    </source>
</evidence>